<dbReference type="RefSeq" id="WP_191757315.1">
    <property type="nucleotide sequence ID" value="NZ_VJXY01000008.1"/>
</dbReference>
<proteinExistence type="predicted"/>
<evidence type="ECO:0000259" key="1">
    <source>
        <dbReference type="Pfam" id="PF01738"/>
    </source>
</evidence>
<keyword evidence="2" id="KW-0378">Hydrolase</keyword>
<dbReference type="EMBL" id="VJXY01000008">
    <property type="protein sequence ID" value="MBD6616072.1"/>
    <property type="molecule type" value="Genomic_DNA"/>
</dbReference>
<keyword evidence="3" id="KW-1185">Reference proteome</keyword>
<evidence type="ECO:0000313" key="3">
    <source>
        <dbReference type="Proteomes" id="UP001165986"/>
    </source>
</evidence>
<dbReference type="AlphaFoldDB" id="A0AA40SW61"/>
<name>A0AA40SW61_9NOST</name>
<dbReference type="PANTHER" id="PTHR47562:SF2">
    <property type="entry name" value="CARBOXYMETHYLENEBUTENOLIDASE-RELATED"/>
    <property type="match status" value="1"/>
</dbReference>
<reference evidence="2" key="1">
    <citation type="submission" date="2019-07" db="EMBL/GenBank/DDBJ databases">
        <title>Toxilogical consequences of a new and cryptic species of cyanobacteria (Komarekiella delphini-convector) recovered from the epidermis of a bottlenose dolphin and 1500 ft. in the air.</title>
        <authorList>
            <person name="Brown A.O."/>
            <person name="Dvorak P."/>
            <person name="Villanueva C.D."/>
            <person name="Foss A.J."/>
            <person name="Garvey A.D."/>
            <person name="Gibson Q.A."/>
            <person name="Johansen J.R."/>
            <person name="Casamatta D.A."/>
        </authorList>
    </citation>
    <scope>NUCLEOTIDE SEQUENCE</scope>
    <source>
        <strain evidence="2">SJRDD-AB1</strain>
    </source>
</reference>
<dbReference type="SUPFAM" id="SSF53474">
    <property type="entry name" value="alpha/beta-Hydrolases"/>
    <property type="match status" value="1"/>
</dbReference>
<dbReference type="PANTHER" id="PTHR47562">
    <property type="match status" value="1"/>
</dbReference>
<organism evidence="2 3">
    <name type="scientific">Komarekiella delphini-convector SJRDD-AB1</name>
    <dbReference type="NCBI Taxonomy" id="2593771"/>
    <lineage>
        <taxon>Bacteria</taxon>
        <taxon>Bacillati</taxon>
        <taxon>Cyanobacteriota</taxon>
        <taxon>Cyanophyceae</taxon>
        <taxon>Nostocales</taxon>
        <taxon>Nostocaceae</taxon>
        <taxon>Komarekiella</taxon>
        <taxon>Komarekiella delphini-convector</taxon>
    </lineage>
</organism>
<sequence>MQITKRNVELRVDDSLMRVYVASPKLTGLYPGILFLSDIYQLGGAMIRLANYLAGCGYVVAAPEIFHRTEPVGLVIEPDDIGRMRGNDNARRTLVADYDADCRAVIEFLKTESLVSPGQIGTLGFCIGGHLAFRAAFMSEVKATVCCYPTGIPSGKLGKGVADTIQRVSEIKGEMLIVLGTLDPHIPENDRQTLIKALENVRVSHKIFLYEAEHTFMRDDGYRYDSAAATSAWSEIVAFYSSYLSSQN</sequence>
<protein>
    <submittedName>
        <fullName evidence="2">Dienelactone hydrolase family protein</fullName>
    </submittedName>
</protein>
<dbReference type="GO" id="GO:0016787">
    <property type="term" value="F:hydrolase activity"/>
    <property type="evidence" value="ECO:0007669"/>
    <property type="project" value="UniProtKB-KW"/>
</dbReference>
<dbReference type="Gene3D" id="3.40.50.1820">
    <property type="entry name" value="alpha/beta hydrolase"/>
    <property type="match status" value="1"/>
</dbReference>
<dbReference type="Proteomes" id="UP001165986">
    <property type="component" value="Unassembled WGS sequence"/>
</dbReference>
<evidence type="ECO:0000313" key="2">
    <source>
        <dbReference type="EMBL" id="MBD6616072.1"/>
    </source>
</evidence>
<feature type="domain" description="Dienelactone hydrolase" evidence="1">
    <location>
        <begin position="17"/>
        <end position="243"/>
    </location>
</feature>
<dbReference type="InterPro" id="IPR029058">
    <property type="entry name" value="AB_hydrolase_fold"/>
</dbReference>
<dbReference type="InterPro" id="IPR002925">
    <property type="entry name" value="Dienelactn_hydro"/>
</dbReference>
<dbReference type="Pfam" id="PF01738">
    <property type="entry name" value="DLH"/>
    <property type="match status" value="1"/>
</dbReference>
<gene>
    <name evidence="2" type="ORF">FNW02_09575</name>
</gene>
<accession>A0AA40SW61</accession>
<comment type="caution">
    <text evidence="2">The sequence shown here is derived from an EMBL/GenBank/DDBJ whole genome shotgun (WGS) entry which is preliminary data.</text>
</comment>